<dbReference type="Proteomes" id="UP000663833">
    <property type="component" value="Unassembled WGS sequence"/>
</dbReference>
<protein>
    <submittedName>
        <fullName evidence="1">Uncharacterized protein</fullName>
    </submittedName>
</protein>
<proteinExistence type="predicted"/>
<reference evidence="1" key="1">
    <citation type="submission" date="2021-02" db="EMBL/GenBank/DDBJ databases">
        <authorList>
            <person name="Nowell W R."/>
        </authorList>
    </citation>
    <scope>NUCLEOTIDE SEQUENCE</scope>
</reference>
<gene>
    <name evidence="2" type="ORF">HFQ381_LOCUS29915</name>
    <name evidence="1" type="ORF">LUA448_LOCUS27361</name>
</gene>
<accession>A0A818JCN2</accession>
<evidence type="ECO:0000313" key="1">
    <source>
        <dbReference type="EMBL" id="CAF3538951.1"/>
    </source>
</evidence>
<dbReference type="AlphaFoldDB" id="A0A818JCN2"/>
<evidence type="ECO:0000313" key="3">
    <source>
        <dbReference type="Proteomes" id="UP000663833"/>
    </source>
</evidence>
<sequence length="283" mass="32777">MEEVIRSLIKFGGTLNEDVVKWLHDMEEIFDRVQLRPSNKFIVAQSYLTKTAAMWFRFNKSNIPDWSTFQIEIVKAFQLSTASKFSLISTIPQQEKENENNRVDLINDNQIKSFEALENKCLRKNEQGIDSPMLVNINDLDLKVQAQCADVADDYDKLKEQGASINKSGSVEPDVEDVFETIVVSMGSLPVDDSLTYTVTPPKVQYLLSDNHRPCKRCVFKTVHTASNWNLSHGPPYEDSASQSISKEWSYLCQDAFRYHFHNGIYELGLHFRKWKFSKWKYR</sequence>
<evidence type="ECO:0000313" key="2">
    <source>
        <dbReference type="EMBL" id="CAF4534113.1"/>
    </source>
</evidence>
<dbReference type="Proteomes" id="UP000663851">
    <property type="component" value="Unassembled WGS sequence"/>
</dbReference>
<name>A0A818JCN2_9BILA</name>
<organism evidence="1 3">
    <name type="scientific">Rotaria socialis</name>
    <dbReference type="NCBI Taxonomy" id="392032"/>
    <lineage>
        <taxon>Eukaryota</taxon>
        <taxon>Metazoa</taxon>
        <taxon>Spiralia</taxon>
        <taxon>Gnathifera</taxon>
        <taxon>Rotifera</taxon>
        <taxon>Eurotatoria</taxon>
        <taxon>Bdelloidea</taxon>
        <taxon>Philodinida</taxon>
        <taxon>Philodinidae</taxon>
        <taxon>Rotaria</taxon>
    </lineage>
</organism>
<dbReference type="EMBL" id="CAJNYD010003725">
    <property type="protein sequence ID" value="CAF3538951.1"/>
    <property type="molecule type" value="Genomic_DNA"/>
</dbReference>
<dbReference type="EMBL" id="CAJOBO010004972">
    <property type="protein sequence ID" value="CAF4534113.1"/>
    <property type="molecule type" value="Genomic_DNA"/>
</dbReference>
<comment type="caution">
    <text evidence="1">The sequence shown here is derived from an EMBL/GenBank/DDBJ whole genome shotgun (WGS) entry which is preliminary data.</text>
</comment>